<evidence type="ECO:0000259" key="8">
    <source>
        <dbReference type="PROSITE" id="PS50893"/>
    </source>
</evidence>
<sequence>MKPLFRMLVLLVRDEPRAFARGLALALVVLVMGVALLALSGWFITAAAAAGMIGLGTVFNVFAPSAMVRFLALGRTAARYGERLTTHDATLRALSALRLRLLRAVLSAPYRRLERLRASVFLNRVTADVDALDGMALRLVLPGAAGLAVIALTGLAVAVLVAPILGLVIVLGYGAAPSLIFWVGQRLARTPGRRSESGMQAMRSRLIDLIAVREDLIAFGRVQQARADVTRASAYQSQGQAALERIERQTGFWLELVGWVVVALTLGIGAARVQAGDITAAQAAIGIFAALALSEAVAPVRRALSEIGRMRSAARRIEPLLQHPAPARPADPASSKGGALVAAGLVATRGGRAAPLFAPLDFTLVPGQTVALTGRSGCGKSTVLLMAAGQIAPFAGQLTLGGAPLQAIAPDLRAQTIAMVPQRHALVAGSIAQNLRLADPSASDAALWAALEAAQLAETIHARGGLDAALGFRGAGLSGGESRRLVLARALLRRPALLLLDEPTEGLDAPVARQVLAALRAALPDAAILMAAHRPEEVAFSDQVVALTPPRQPG</sequence>
<reference evidence="10 11" key="1">
    <citation type="submission" date="2023-05" db="EMBL/GenBank/DDBJ databases">
        <title>YMD87, complete Genome.</title>
        <authorList>
            <person name="Zhang J."/>
            <person name="Xu X."/>
        </authorList>
    </citation>
    <scope>NUCLEOTIDE SEQUENCE [LARGE SCALE GENOMIC DNA]</scope>
    <source>
        <strain evidence="10 11">YMD87</strain>
    </source>
</reference>
<dbReference type="InterPro" id="IPR003439">
    <property type="entry name" value="ABC_transporter-like_ATP-bd"/>
</dbReference>
<dbReference type="PROSITE" id="PS00211">
    <property type="entry name" value="ABC_TRANSPORTER_1"/>
    <property type="match status" value="1"/>
</dbReference>
<dbReference type="SUPFAM" id="SSF52540">
    <property type="entry name" value="P-loop containing nucleoside triphosphate hydrolases"/>
    <property type="match status" value="1"/>
</dbReference>
<evidence type="ECO:0000256" key="5">
    <source>
        <dbReference type="ARBA" id="ARBA00022989"/>
    </source>
</evidence>
<dbReference type="PROSITE" id="PS50929">
    <property type="entry name" value="ABC_TM1F"/>
    <property type="match status" value="1"/>
</dbReference>
<dbReference type="EMBL" id="CP124616">
    <property type="protein sequence ID" value="WGW02863.1"/>
    <property type="molecule type" value="Genomic_DNA"/>
</dbReference>
<dbReference type="InterPro" id="IPR003593">
    <property type="entry name" value="AAA+_ATPase"/>
</dbReference>
<evidence type="ECO:0000256" key="1">
    <source>
        <dbReference type="ARBA" id="ARBA00004651"/>
    </source>
</evidence>
<dbReference type="PANTHER" id="PTHR24221">
    <property type="entry name" value="ATP-BINDING CASSETTE SUB-FAMILY B"/>
    <property type="match status" value="1"/>
</dbReference>
<dbReference type="InterPro" id="IPR027417">
    <property type="entry name" value="P-loop_NTPase"/>
</dbReference>
<evidence type="ECO:0000313" key="11">
    <source>
        <dbReference type="Proteomes" id="UP001241605"/>
    </source>
</evidence>
<feature type="transmembrane region" description="Helical" evidence="7">
    <location>
        <begin position="139"/>
        <end position="158"/>
    </location>
</feature>
<feature type="transmembrane region" description="Helical" evidence="7">
    <location>
        <begin position="164"/>
        <end position="184"/>
    </location>
</feature>
<comment type="subcellular location">
    <subcellularLocation>
        <location evidence="1">Cell membrane</location>
        <topology evidence="1">Multi-pass membrane protein</topology>
    </subcellularLocation>
</comment>
<protein>
    <submittedName>
        <fullName evidence="10">ATP-binding cassette domain-containing protein</fullName>
    </submittedName>
</protein>
<feature type="domain" description="ABC transmembrane type-1" evidence="9">
    <location>
        <begin position="22"/>
        <end position="309"/>
    </location>
</feature>
<dbReference type="SUPFAM" id="SSF90123">
    <property type="entry name" value="ABC transporter transmembrane region"/>
    <property type="match status" value="1"/>
</dbReference>
<dbReference type="PANTHER" id="PTHR24221:SF654">
    <property type="entry name" value="ATP-BINDING CASSETTE SUB-FAMILY B MEMBER 6"/>
    <property type="match status" value="1"/>
</dbReference>
<dbReference type="GO" id="GO:0005524">
    <property type="term" value="F:ATP binding"/>
    <property type="evidence" value="ECO:0007669"/>
    <property type="project" value="UniProtKB-KW"/>
</dbReference>
<evidence type="ECO:0000256" key="7">
    <source>
        <dbReference type="SAM" id="Phobius"/>
    </source>
</evidence>
<dbReference type="Pfam" id="PF00005">
    <property type="entry name" value="ABC_tran"/>
    <property type="match status" value="1"/>
</dbReference>
<keyword evidence="5 7" id="KW-1133">Transmembrane helix</keyword>
<name>A0ABY8QEJ1_9RHOB</name>
<feature type="transmembrane region" description="Helical" evidence="7">
    <location>
        <begin position="279"/>
        <end position="300"/>
    </location>
</feature>
<evidence type="ECO:0000256" key="3">
    <source>
        <dbReference type="ARBA" id="ARBA00022741"/>
    </source>
</evidence>
<feature type="domain" description="ABC transporter" evidence="8">
    <location>
        <begin position="340"/>
        <end position="554"/>
    </location>
</feature>
<dbReference type="InterPro" id="IPR011527">
    <property type="entry name" value="ABC1_TM_dom"/>
</dbReference>
<dbReference type="InterPro" id="IPR017871">
    <property type="entry name" value="ABC_transporter-like_CS"/>
</dbReference>
<proteinExistence type="predicted"/>
<feature type="transmembrane region" description="Helical" evidence="7">
    <location>
        <begin position="50"/>
        <end position="73"/>
    </location>
</feature>
<keyword evidence="11" id="KW-1185">Reference proteome</keyword>
<dbReference type="PROSITE" id="PS50893">
    <property type="entry name" value="ABC_TRANSPORTER_2"/>
    <property type="match status" value="1"/>
</dbReference>
<evidence type="ECO:0000259" key="9">
    <source>
        <dbReference type="PROSITE" id="PS50929"/>
    </source>
</evidence>
<evidence type="ECO:0000256" key="4">
    <source>
        <dbReference type="ARBA" id="ARBA00022840"/>
    </source>
</evidence>
<dbReference type="SMART" id="SM00382">
    <property type="entry name" value="AAA"/>
    <property type="match status" value="1"/>
</dbReference>
<feature type="transmembrane region" description="Helical" evidence="7">
    <location>
        <begin position="252"/>
        <end position="273"/>
    </location>
</feature>
<feature type="transmembrane region" description="Helical" evidence="7">
    <location>
        <begin position="21"/>
        <end position="44"/>
    </location>
</feature>
<dbReference type="Proteomes" id="UP001241605">
    <property type="component" value="Chromosome"/>
</dbReference>
<evidence type="ECO:0000256" key="6">
    <source>
        <dbReference type="ARBA" id="ARBA00023136"/>
    </source>
</evidence>
<keyword evidence="6 7" id="KW-0472">Membrane</keyword>
<dbReference type="InterPro" id="IPR036640">
    <property type="entry name" value="ABC1_TM_sf"/>
</dbReference>
<dbReference type="Gene3D" id="3.40.50.300">
    <property type="entry name" value="P-loop containing nucleotide triphosphate hydrolases"/>
    <property type="match status" value="1"/>
</dbReference>
<keyword evidence="3" id="KW-0547">Nucleotide-binding</keyword>
<dbReference type="Gene3D" id="1.20.1560.10">
    <property type="entry name" value="ABC transporter type 1, transmembrane domain"/>
    <property type="match status" value="1"/>
</dbReference>
<dbReference type="RefSeq" id="WP_282299492.1">
    <property type="nucleotide sequence ID" value="NZ_CP124616.1"/>
</dbReference>
<accession>A0ABY8QEJ1</accession>
<gene>
    <name evidence="10" type="ORF">QF118_13065</name>
</gene>
<keyword evidence="2 7" id="KW-0812">Transmembrane</keyword>
<organism evidence="10 11">
    <name type="scientific">Tropicibacter oceani</name>
    <dbReference type="NCBI Taxonomy" id="3058420"/>
    <lineage>
        <taxon>Bacteria</taxon>
        <taxon>Pseudomonadati</taxon>
        <taxon>Pseudomonadota</taxon>
        <taxon>Alphaproteobacteria</taxon>
        <taxon>Rhodobacterales</taxon>
        <taxon>Roseobacteraceae</taxon>
        <taxon>Tropicibacter</taxon>
    </lineage>
</organism>
<dbReference type="Pfam" id="PF00664">
    <property type="entry name" value="ABC_membrane"/>
    <property type="match status" value="1"/>
</dbReference>
<keyword evidence="4 10" id="KW-0067">ATP-binding</keyword>
<evidence type="ECO:0000256" key="2">
    <source>
        <dbReference type="ARBA" id="ARBA00022692"/>
    </source>
</evidence>
<dbReference type="InterPro" id="IPR039421">
    <property type="entry name" value="Type_1_exporter"/>
</dbReference>
<evidence type="ECO:0000313" key="10">
    <source>
        <dbReference type="EMBL" id="WGW02863.1"/>
    </source>
</evidence>